<dbReference type="InterPro" id="IPR010065">
    <property type="entry name" value="AA_ABC_transptr_permease_3TM"/>
</dbReference>
<dbReference type="Proteomes" id="UP000037822">
    <property type="component" value="Unassembled WGS sequence"/>
</dbReference>
<keyword evidence="3 9" id="KW-0813">Transport</keyword>
<accession>A0A0N1FI38</accession>
<dbReference type="GO" id="GO:0022857">
    <property type="term" value="F:transmembrane transporter activity"/>
    <property type="evidence" value="ECO:0007669"/>
    <property type="project" value="InterPro"/>
</dbReference>
<proteinExistence type="inferred from homology"/>
<dbReference type="SUPFAM" id="SSF161098">
    <property type="entry name" value="MetI-like"/>
    <property type="match status" value="1"/>
</dbReference>
<evidence type="ECO:0000256" key="8">
    <source>
        <dbReference type="ARBA" id="ARBA00023136"/>
    </source>
</evidence>
<dbReference type="OrthoDB" id="9815029at2"/>
<feature type="transmembrane region" description="Helical" evidence="9">
    <location>
        <begin position="106"/>
        <end position="127"/>
    </location>
</feature>
<evidence type="ECO:0000313" key="12">
    <source>
        <dbReference type="Proteomes" id="UP000037822"/>
    </source>
</evidence>
<evidence type="ECO:0000256" key="1">
    <source>
        <dbReference type="ARBA" id="ARBA00004429"/>
    </source>
</evidence>
<dbReference type="PANTHER" id="PTHR30133">
    <property type="entry name" value="CATIONIC AMINO ACID TRANSPORTER, MEMBRANE COMPONENT"/>
    <property type="match status" value="1"/>
</dbReference>
<evidence type="ECO:0000256" key="7">
    <source>
        <dbReference type="ARBA" id="ARBA00022989"/>
    </source>
</evidence>
<comment type="similarity">
    <text evidence="2">Belongs to the binding-protein-dependent transport system permease family. HisMQ subfamily.</text>
</comment>
<dbReference type="PANTHER" id="PTHR30133:SF2">
    <property type="entry name" value="ARGININE ABC TRANSPORTER PERMEASE PROTEIN ARTQ"/>
    <property type="match status" value="1"/>
</dbReference>
<evidence type="ECO:0000256" key="2">
    <source>
        <dbReference type="ARBA" id="ARBA00010072"/>
    </source>
</evidence>
<dbReference type="GO" id="GO:0043190">
    <property type="term" value="C:ATP-binding cassette (ABC) transporter complex"/>
    <property type="evidence" value="ECO:0007669"/>
    <property type="project" value="InterPro"/>
</dbReference>
<feature type="transmembrane region" description="Helical" evidence="9">
    <location>
        <begin position="202"/>
        <end position="222"/>
    </location>
</feature>
<feature type="domain" description="ABC transmembrane type-1" evidence="10">
    <location>
        <begin position="23"/>
        <end position="223"/>
    </location>
</feature>
<evidence type="ECO:0000259" key="10">
    <source>
        <dbReference type="PROSITE" id="PS50928"/>
    </source>
</evidence>
<dbReference type="EMBL" id="LGSZ01000040">
    <property type="protein sequence ID" value="KPH80762.1"/>
    <property type="molecule type" value="Genomic_DNA"/>
</dbReference>
<dbReference type="InterPro" id="IPR051613">
    <property type="entry name" value="ABC_transp_permease_HisMQ"/>
</dbReference>
<name>A0A0N1FI38_9HYPH</name>
<comment type="subcellular location">
    <subcellularLocation>
        <location evidence="1">Cell inner membrane</location>
        <topology evidence="1">Multi-pass membrane protein</topology>
    </subcellularLocation>
    <subcellularLocation>
        <location evidence="9">Cell membrane</location>
        <topology evidence="9">Multi-pass membrane protein</topology>
    </subcellularLocation>
</comment>
<dbReference type="PROSITE" id="PS50928">
    <property type="entry name" value="ABC_TM1"/>
    <property type="match status" value="1"/>
</dbReference>
<gene>
    <name evidence="11" type="ORF">AE618_12910</name>
</gene>
<keyword evidence="4" id="KW-1003">Cell membrane</keyword>
<dbReference type="Pfam" id="PF00528">
    <property type="entry name" value="BPD_transp_1"/>
    <property type="match status" value="1"/>
</dbReference>
<keyword evidence="8 9" id="KW-0472">Membrane</keyword>
<evidence type="ECO:0000256" key="5">
    <source>
        <dbReference type="ARBA" id="ARBA00022519"/>
    </source>
</evidence>
<dbReference type="AlphaFoldDB" id="A0A0N1FI38"/>
<evidence type="ECO:0000256" key="4">
    <source>
        <dbReference type="ARBA" id="ARBA00022475"/>
    </source>
</evidence>
<feature type="transmembrane region" description="Helical" evidence="9">
    <location>
        <begin position="25"/>
        <end position="47"/>
    </location>
</feature>
<keyword evidence="12" id="KW-1185">Reference proteome</keyword>
<evidence type="ECO:0000313" key="11">
    <source>
        <dbReference type="EMBL" id="KPH80762.1"/>
    </source>
</evidence>
<keyword evidence="5" id="KW-0997">Cell inner membrane</keyword>
<dbReference type="InterPro" id="IPR035906">
    <property type="entry name" value="MetI-like_sf"/>
</dbReference>
<sequence>MFDKFALLGFGEGGWGLALLQGTGVTLSIALATLPFGLALGLVVALWKRSRNVGLRAISTAYTTVFRGVPELLTLYIIYFGVQVVFQEFWRWLGLPGTFSMPPFVAGMIALGVVLSAFSSEVWVGALNSIPQGQREAAAALGLSRAQAFRLIVFPQLIRVALPGLGNNWMVLLKETSLVSVITLPDIMFITTRANVATKEPFLFFGAAIMIYLVISLISAWGMGRMELRANRGIAAFQGATR</sequence>
<dbReference type="NCBIfam" id="TIGR01726">
    <property type="entry name" value="HEQRo_perm_3TM"/>
    <property type="match status" value="1"/>
</dbReference>
<feature type="transmembrane region" description="Helical" evidence="9">
    <location>
        <begin position="68"/>
        <end position="86"/>
    </location>
</feature>
<keyword evidence="7 9" id="KW-1133">Transmembrane helix</keyword>
<dbReference type="CDD" id="cd06261">
    <property type="entry name" value="TM_PBP2"/>
    <property type="match status" value="1"/>
</dbReference>
<comment type="caution">
    <text evidence="11">The sequence shown here is derived from an EMBL/GenBank/DDBJ whole genome shotgun (WGS) entry which is preliminary data.</text>
</comment>
<reference evidence="11 12" key="1">
    <citation type="submission" date="2015-07" db="EMBL/GenBank/DDBJ databases">
        <title>Whole genome sequencing of Bosea vaviloviae isolated from cave pool.</title>
        <authorList>
            <person name="Tan N.E.H."/>
            <person name="Lee Y.P."/>
            <person name="Gan H.M."/>
            <person name="Barton H."/>
            <person name="Savka M.A."/>
        </authorList>
    </citation>
    <scope>NUCLEOTIDE SEQUENCE [LARGE SCALE GENOMIC DNA]</scope>
    <source>
        <strain evidence="11 12">SD260</strain>
    </source>
</reference>
<dbReference type="RefSeq" id="WP_054209567.1">
    <property type="nucleotide sequence ID" value="NZ_LGSZ01000040.1"/>
</dbReference>
<evidence type="ECO:0000256" key="9">
    <source>
        <dbReference type="RuleBase" id="RU363032"/>
    </source>
</evidence>
<dbReference type="InterPro" id="IPR000515">
    <property type="entry name" value="MetI-like"/>
</dbReference>
<dbReference type="Gene3D" id="1.10.3720.10">
    <property type="entry name" value="MetI-like"/>
    <property type="match status" value="1"/>
</dbReference>
<protein>
    <submittedName>
        <fullName evidence="11">ABC transporter permease</fullName>
    </submittedName>
</protein>
<dbReference type="PATRIC" id="fig|1526658.3.peg.4019"/>
<evidence type="ECO:0000256" key="6">
    <source>
        <dbReference type="ARBA" id="ARBA00022692"/>
    </source>
</evidence>
<keyword evidence="6 9" id="KW-0812">Transmembrane</keyword>
<evidence type="ECO:0000256" key="3">
    <source>
        <dbReference type="ARBA" id="ARBA00022448"/>
    </source>
</evidence>
<organism evidence="11 12">
    <name type="scientific">Bosea vaviloviae</name>
    <dbReference type="NCBI Taxonomy" id="1526658"/>
    <lineage>
        <taxon>Bacteria</taxon>
        <taxon>Pseudomonadati</taxon>
        <taxon>Pseudomonadota</taxon>
        <taxon>Alphaproteobacteria</taxon>
        <taxon>Hyphomicrobiales</taxon>
        <taxon>Boseaceae</taxon>
        <taxon>Bosea</taxon>
    </lineage>
</organism>